<dbReference type="AlphaFoldDB" id="A0AAN9T3K8"/>
<dbReference type="InterPro" id="IPR001471">
    <property type="entry name" value="AP2/ERF_dom"/>
</dbReference>
<keyword evidence="4" id="KW-0010">Activator</keyword>
<dbReference type="Gene3D" id="3.30.730.10">
    <property type="entry name" value="AP2/ERF domain"/>
    <property type="match status" value="1"/>
</dbReference>
<keyword evidence="10" id="KW-1185">Reference proteome</keyword>
<evidence type="ECO:0000256" key="3">
    <source>
        <dbReference type="ARBA" id="ARBA00023125"/>
    </source>
</evidence>
<dbReference type="InterPro" id="IPR036955">
    <property type="entry name" value="AP2/ERF_dom_sf"/>
</dbReference>
<evidence type="ECO:0000256" key="7">
    <source>
        <dbReference type="ARBA" id="ARBA00024343"/>
    </source>
</evidence>
<dbReference type="InterPro" id="IPR016177">
    <property type="entry name" value="DNA-bd_dom_sf"/>
</dbReference>
<proteinExistence type="inferred from homology"/>
<evidence type="ECO:0000313" key="10">
    <source>
        <dbReference type="Proteomes" id="UP001386955"/>
    </source>
</evidence>
<reference evidence="9 10" key="1">
    <citation type="submission" date="2024-01" db="EMBL/GenBank/DDBJ databases">
        <title>The genomes of 5 underutilized Papilionoideae crops provide insights into root nodulation and disease resistanc.</title>
        <authorList>
            <person name="Jiang F."/>
        </authorList>
    </citation>
    <scope>NUCLEOTIDE SEQUENCE [LARGE SCALE GENOMIC DNA]</scope>
    <source>
        <strain evidence="9">DUOXIRENSHENG_FW03</strain>
        <tissue evidence="9">Leaves</tissue>
    </source>
</reference>
<dbReference type="SMART" id="SM00380">
    <property type="entry name" value="AP2"/>
    <property type="match status" value="1"/>
</dbReference>
<protein>
    <recommendedName>
        <fullName evidence="8">AP2/ERF domain-containing protein</fullName>
    </recommendedName>
</protein>
<dbReference type="GO" id="GO:0003700">
    <property type="term" value="F:DNA-binding transcription factor activity"/>
    <property type="evidence" value="ECO:0007669"/>
    <property type="project" value="InterPro"/>
</dbReference>
<dbReference type="InterPro" id="IPR051032">
    <property type="entry name" value="AP2/ERF_TF_ERF_subfamily"/>
</dbReference>
<keyword evidence="2" id="KW-0805">Transcription regulation</keyword>
<sequence length="162" mass="18164">MSWSSALHGRDKNKLKGVRRRKWGKWVSEIRVPGTQERLWLGTYATAEAAAVAHDVAVYCLRRPSSLDKLNFPDTLSSYSLRLTDMSPRAVQKLASDVAMDVDARNFFALQPSPVVAQTYDNQIDNVFWWDANVNTDSASCQPTAADSTQAYPFTVSVEDYL</sequence>
<evidence type="ECO:0000256" key="5">
    <source>
        <dbReference type="ARBA" id="ARBA00023163"/>
    </source>
</evidence>
<dbReference type="SUPFAM" id="SSF54171">
    <property type="entry name" value="DNA-binding domain"/>
    <property type="match status" value="1"/>
</dbReference>
<comment type="caution">
    <text evidence="9">The sequence shown here is derived from an EMBL/GenBank/DDBJ whole genome shotgun (WGS) entry which is preliminary data.</text>
</comment>
<dbReference type="PANTHER" id="PTHR31985">
    <property type="entry name" value="ETHYLENE-RESPONSIVE TRANSCRIPTION FACTOR ERF042-RELATED"/>
    <property type="match status" value="1"/>
</dbReference>
<dbReference type="PROSITE" id="PS51032">
    <property type="entry name" value="AP2_ERF"/>
    <property type="match status" value="1"/>
</dbReference>
<gene>
    <name evidence="9" type="ORF">VNO78_07638</name>
</gene>
<dbReference type="EMBL" id="JAYMYS010000002">
    <property type="protein sequence ID" value="KAK7406023.1"/>
    <property type="molecule type" value="Genomic_DNA"/>
</dbReference>
<dbReference type="GO" id="GO:0003677">
    <property type="term" value="F:DNA binding"/>
    <property type="evidence" value="ECO:0007669"/>
    <property type="project" value="UniProtKB-KW"/>
</dbReference>
<keyword evidence="3" id="KW-0238">DNA-binding</keyword>
<evidence type="ECO:0000256" key="4">
    <source>
        <dbReference type="ARBA" id="ARBA00023159"/>
    </source>
</evidence>
<evidence type="ECO:0000256" key="2">
    <source>
        <dbReference type="ARBA" id="ARBA00023015"/>
    </source>
</evidence>
<comment type="similarity">
    <text evidence="7">Belongs to the AP2/ERF transcription factor family. ERF subfamily.</text>
</comment>
<dbReference type="Proteomes" id="UP001386955">
    <property type="component" value="Unassembled WGS sequence"/>
</dbReference>
<organism evidence="9 10">
    <name type="scientific">Psophocarpus tetragonolobus</name>
    <name type="common">Winged bean</name>
    <name type="synonym">Dolichos tetragonolobus</name>
    <dbReference type="NCBI Taxonomy" id="3891"/>
    <lineage>
        <taxon>Eukaryota</taxon>
        <taxon>Viridiplantae</taxon>
        <taxon>Streptophyta</taxon>
        <taxon>Embryophyta</taxon>
        <taxon>Tracheophyta</taxon>
        <taxon>Spermatophyta</taxon>
        <taxon>Magnoliopsida</taxon>
        <taxon>eudicotyledons</taxon>
        <taxon>Gunneridae</taxon>
        <taxon>Pentapetalae</taxon>
        <taxon>rosids</taxon>
        <taxon>fabids</taxon>
        <taxon>Fabales</taxon>
        <taxon>Fabaceae</taxon>
        <taxon>Papilionoideae</taxon>
        <taxon>50 kb inversion clade</taxon>
        <taxon>NPAAA clade</taxon>
        <taxon>indigoferoid/millettioid clade</taxon>
        <taxon>Phaseoleae</taxon>
        <taxon>Psophocarpus</taxon>
    </lineage>
</organism>
<keyword evidence="6" id="KW-0539">Nucleus</keyword>
<dbReference type="CDD" id="cd00018">
    <property type="entry name" value="AP2"/>
    <property type="match status" value="1"/>
</dbReference>
<comment type="subcellular location">
    <subcellularLocation>
        <location evidence="1">Nucleus</location>
    </subcellularLocation>
</comment>
<evidence type="ECO:0000256" key="1">
    <source>
        <dbReference type="ARBA" id="ARBA00004123"/>
    </source>
</evidence>
<dbReference type="PANTHER" id="PTHR31985:SF45">
    <property type="entry name" value="ETHYLENE-RESPONSIVE TRANSCRIPTION FACTOR ERF020"/>
    <property type="match status" value="1"/>
</dbReference>
<evidence type="ECO:0000259" key="8">
    <source>
        <dbReference type="PROSITE" id="PS51032"/>
    </source>
</evidence>
<dbReference type="PRINTS" id="PR00367">
    <property type="entry name" value="ETHRSPELEMNT"/>
</dbReference>
<dbReference type="Pfam" id="PF00847">
    <property type="entry name" value="AP2"/>
    <property type="match status" value="1"/>
</dbReference>
<dbReference type="GO" id="GO:0005634">
    <property type="term" value="C:nucleus"/>
    <property type="evidence" value="ECO:0007669"/>
    <property type="project" value="UniProtKB-SubCell"/>
</dbReference>
<name>A0AAN9T3K8_PSOTE</name>
<accession>A0AAN9T3K8</accession>
<keyword evidence="5" id="KW-0804">Transcription</keyword>
<evidence type="ECO:0000313" key="9">
    <source>
        <dbReference type="EMBL" id="KAK7406023.1"/>
    </source>
</evidence>
<evidence type="ECO:0000256" key="6">
    <source>
        <dbReference type="ARBA" id="ARBA00023242"/>
    </source>
</evidence>
<feature type="domain" description="AP2/ERF" evidence="8">
    <location>
        <begin position="14"/>
        <end position="73"/>
    </location>
</feature>